<dbReference type="SUPFAM" id="SSF64182">
    <property type="entry name" value="DHH phosphoesterases"/>
    <property type="match status" value="1"/>
</dbReference>
<dbReference type="AlphaFoldDB" id="A0AAV9NXL7"/>
<evidence type="ECO:0008006" key="9">
    <source>
        <dbReference type="Google" id="ProtNLM"/>
    </source>
</evidence>
<dbReference type="EMBL" id="JAVRRT010000019">
    <property type="protein sequence ID" value="KAK5164515.1"/>
    <property type="molecule type" value="Genomic_DNA"/>
</dbReference>
<feature type="domain" description="DDH" evidence="5">
    <location>
        <begin position="41"/>
        <end position="207"/>
    </location>
</feature>
<proteinExistence type="predicted"/>
<dbReference type="InterPro" id="IPR001667">
    <property type="entry name" value="DDH_dom"/>
</dbReference>
<feature type="domain" description="DHHA2" evidence="6">
    <location>
        <begin position="251"/>
        <end position="400"/>
    </location>
</feature>
<accession>A0AAV9NXL7</accession>
<dbReference type="GO" id="GO:0046872">
    <property type="term" value="F:metal ion binding"/>
    <property type="evidence" value="ECO:0007669"/>
    <property type="project" value="UniProtKB-KW"/>
</dbReference>
<keyword evidence="4" id="KW-0464">Manganese</keyword>
<reference evidence="7 8" key="1">
    <citation type="submission" date="2023-08" db="EMBL/GenBank/DDBJ databases">
        <title>Black Yeasts Isolated from many extreme environments.</title>
        <authorList>
            <person name="Coleine C."/>
            <person name="Stajich J.E."/>
            <person name="Selbmann L."/>
        </authorList>
    </citation>
    <scope>NUCLEOTIDE SEQUENCE [LARGE SCALE GENOMIC DNA]</scope>
    <source>
        <strain evidence="7 8">CCFEE 5935</strain>
    </source>
</reference>
<dbReference type="Gene3D" id="3.90.1640.10">
    <property type="entry name" value="inorganic pyrophosphatase (n-terminal core)"/>
    <property type="match status" value="1"/>
</dbReference>
<dbReference type="PANTHER" id="PTHR12112:SF20">
    <property type="entry name" value="EXOPOLYPHOSPHATASE"/>
    <property type="match status" value="1"/>
</dbReference>
<dbReference type="Pfam" id="PF02833">
    <property type="entry name" value="DHHA2"/>
    <property type="match status" value="1"/>
</dbReference>
<keyword evidence="3" id="KW-0378">Hydrolase</keyword>
<organism evidence="7 8">
    <name type="scientific">Saxophila tyrrhenica</name>
    <dbReference type="NCBI Taxonomy" id="1690608"/>
    <lineage>
        <taxon>Eukaryota</taxon>
        <taxon>Fungi</taxon>
        <taxon>Dikarya</taxon>
        <taxon>Ascomycota</taxon>
        <taxon>Pezizomycotina</taxon>
        <taxon>Dothideomycetes</taxon>
        <taxon>Dothideomycetidae</taxon>
        <taxon>Mycosphaerellales</taxon>
        <taxon>Extremaceae</taxon>
        <taxon>Saxophila</taxon>
    </lineage>
</organism>
<evidence type="ECO:0000256" key="4">
    <source>
        <dbReference type="ARBA" id="ARBA00023211"/>
    </source>
</evidence>
<protein>
    <recommendedName>
        <fullName evidence="9">DHH phosphoesterase</fullName>
    </recommendedName>
</protein>
<comment type="caution">
    <text evidence="7">The sequence shown here is derived from an EMBL/GenBank/DDBJ whole genome shotgun (WGS) entry which is preliminary data.</text>
</comment>
<dbReference type="GO" id="GO:0004309">
    <property type="term" value="F:exopolyphosphatase activity"/>
    <property type="evidence" value="ECO:0007669"/>
    <property type="project" value="TreeGrafter"/>
</dbReference>
<sequence length="425" mass="48828">MSDSSVVRKPDSGVGHFSEWSRQTKKEFLMEWQEDKAHEWIFVMGNEAGDLDSVTSALSWAYHLEHKSQNDSDPMKVVALLQTPSDQLDLRPENSLALADSKMSPEHRDLLTINELPEDVETLSRKIKGIILVDHPAPLRRWEDATVLGIIDHHEDAGAAPDAPLRIFEKTASCTTIVAREMLDELEEMDQEYHMPHELLQLMLGAIAIDSDGLNPKKSIDTDKTTSERIIKRSRWNDKDLMDVMDDLDDKLGDAKKDLDHLGVRDLLRRDWKNLFVDTPSPRTPTVRLGLASIPIGMDEQIKRTEWEQVFNWFVIHAAWTAEVSVDISVSLSKYKIKDPETGKKKKIREIVLAVRDDIRVDEDQADELFDVVYKAIEQDEKLNVKPWHANQKLRKRQMVWTHEYSDGGRKYVQPLVEKAVLGWK</sequence>
<keyword evidence="2" id="KW-0479">Metal-binding</keyword>
<comment type="cofactor">
    <cofactor evidence="1">
        <name>Mn(2+)</name>
        <dbReference type="ChEBI" id="CHEBI:29035"/>
    </cofactor>
</comment>
<dbReference type="GeneID" id="89931051"/>
<evidence type="ECO:0000259" key="5">
    <source>
        <dbReference type="Pfam" id="PF01368"/>
    </source>
</evidence>
<evidence type="ECO:0000256" key="3">
    <source>
        <dbReference type="ARBA" id="ARBA00022801"/>
    </source>
</evidence>
<dbReference type="Gene3D" id="3.10.310.20">
    <property type="entry name" value="DHHA2 domain"/>
    <property type="match status" value="1"/>
</dbReference>
<dbReference type="InterPro" id="IPR004097">
    <property type="entry name" value="DHHA2"/>
</dbReference>
<name>A0AAV9NXL7_9PEZI</name>
<dbReference type="RefSeq" id="XP_064654763.1">
    <property type="nucleotide sequence ID" value="XM_064806947.1"/>
</dbReference>
<dbReference type="Proteomes" id="UP001337655">
    <property type="component" value="Unassembled WGS sequence"/>
</dbReference>
<dbReference type="InterPro" id="IPR038222">
    <property type="entry name" value="DHHA2_dom_sf"/>
</dbReference>
<gene>
    <name evidence="7" type="ORF">LTR77_009721</name>
</gene>
<dbReference type="InterPro" id="IPR038763">
    <property type="entry name" value="DHH_sf"/>
</dbReference>
<dbReference type="GO" id="GO:0005737">
    <property type="term" value="C:cytoplasm"/>
    <property type="evidence" value="ECO:0007669"/>
    <property type="project" value="InterPro"/>
</dbReference>
<evidence type="ECO:0000313" key="7">
    <source>
        <dbReference type="EMBL" id="KAK5164515.1"/>
    </source>
</evidence>
<evidence type="ECO:0000256" key="2">
    <source>
        <dbReference type="ARBA" id="ARBA00022723"/>
    </source>
</evidence>
<evidence type="ECO:0000256" key="1">
    <source>
        <dbReference type="ARBA" id="ARBA00001936"/>
    </source>
</evidence>
<dbReference type="Pfam" id="PF01368">
    <property type="entry name" value="DHH"/>
    <property type="match status" value="1"/>
</dbReference>
<keyword evidence="8" id="KW-1185">Reference proteome</keyword>
<dbReference type="PANTHER" id="PTHR12112">
    <property type="entry name" value="BNIP - RELATED"/>
    <property type="match status" value="1"/>
</dbReference>
<evidence type="ECO:0000313" key="8">
    <source>
        <dbReference type="Proteomes" id="UP001337655"/>
    </source>
</evidence>
<evidence type="ECO:0000259" key="6">
    <source>
        <dbReference type="Pfam" id="PF02833"/>
    </source>
</evidence>